<comment type="caution">
    <text evidence="1">The sequence shown here is derived from an EMBL/GenBank/DDBJ whole genome shotgun (WGS) entry which is preliminary data.</text>
</comment>
<organism evidence="1 2">
    <name type="scientific">Apiosordaria backusii</name>
    <dbReference type="NCBI Taxonomy" id="314023"/>
    <lineage>
        <taxon>Eukaryota</taxon>
        <taxon>Fungi</taxon>
        <taxon>Dikarya</taxon>
        <taxon>Ascomycota</taxon>
        <taxon>Pezizomycotina</taxon>
        <taxon>Sordariomycetes</taxon>
        <taxon>Sordariomycetidae</taxon>
        <taxon>Sordariales</taxon>
        <taxon>Lasiosphaeriaceae</taxon>
        <taxon>Apiosordaria</taxon>
    </lineage>
</organism>
<dbReference type="AlphaFoldDB" id="A0AA40AN42"/>
<sequence>MDTMQRKRFRLGADELAEMFRPPLTRRLFLTPPTTIDVDPADFALRTKLELIGKATLCDIKAVDAGDGVSQILIHAPGIRAAKAAAKQIWKLLIEEADVKDMWRTNGLLCPSKLGTDYSAIVFNGDRRAVARPGSAKSTLEANPQAQAKYKDQLSGILDRAVNSLIRDPNKMKMRVRFGRLQRTEHWNPENKEYTSAEMERELKYAAFRDVIQLSQYVPADAVEALRIALCGRDGNLPKVVQESVDPDSKPDISLHIVTPNLEVECIMEGVDAGEGHKPRIMPVGAYQRDKAYNRFSVLNACPDRRTDWELEITQEVSRMEARPVLPLTQDDLDRLTRFGQGTHAGGFPKIQVSPEFIRRKKVSNIVGRINWKFMLSIKYNLEITMYHSFGTDTSKPPATTAVVSMYSPDWDDELGLPMTLPREWDKSFATQLLTSKYTTEVPNPEEQDGSESHPLDQFLSWVSWVQEMFDKLSKPGAQGPI</sequence>
<name>A0AA40AN42_9PEZI</name>
<reference evidence="1" key="1">
    <citation type="submission" date="2023-06" db="EMBL/GenBank/DDBJ databases">
        <title>Genome-scale phylogeny and comparative genomics of the fungal order Sordariales.</title>
        <authorList>
            <consortium name="Lawrence Berkeley National Laboratory"/>
            <person name="Hensen N."/>
            <person name="Bonometti L."/>
            <person name="Westerberg I."/>
            <person name="Brannstrom I.O."/>
            <person name="Guillou S."/>
            <person name="Cros-Aarteil S."/>
            <person name="Calhoun S."/>
            <person name="Haridas S."/>
            <person name="Kuo A."/>
            <person name="Mondo S."/>
            <person name="Pangilinan J."/>
            <person name="Riley R."/>
            <person name="Labutti K."/>
            <person name="Andreopoulos B."/>
            <person name="Lipzen A."/>
            <person name="Chen C."/>
            <person name="Yanf M."/>
            <person name="Daum C."/>
            <person name="Ng V."/>
            <person name="Clum A."/>
            <person name="Steindorff A."/>
            <person name="Ohm R."/>
            <person name="Martin F."/>
            <person name="Silar P."/>
            <person name="Natvig D."/>
            <person name="Lalanne C."/>
            <person name="Gautier V."/>
            <person name="Ament-Velasquez S.L."/>
            <person name="Kruys A."/>
            <person name="Hutchinson M.I."/>
            <person name="Powell A.J."/>
            <person name="Barry K."/>
            <person name="Miller A.N."/>
            <person name="Grigoriev I.V."/>
            <person name="Debuchy R."/>
            <person name="Gladieux P."/>
            <person name="Thoren M.H."/>
            <person name="Johannesson H."/>
        </authorList>
    </citation>
    <scope>NUCLEOTIDE SEQUENCE</scope>
    <source>
        <strain evidence="1">CBS 540.89</strain>
    </source>
</reference>
<evidence type="ECO:0000313" key="2">
    <source>
        <dbReference type="Proteomes" id="UP001172159"/>
    </source>
</evidence>
<keyword evidence="2" id="KW-1185">Reference proteome</keyword>
<proteinExistence type="predicted"/>
<gene>
    <name evidence="1" type="ORF">B0T21DRAFT_414805</name>
</gene>
<evidence type="ECO:0000313" key="1">
    <source>
        <dbReference type="EMBL" id="KAK0718767.1"/>
    </source>
</evidence>
<dbReference type="EMBL" id="JAUKTV010000013">
    <property type="protein sequence ID" value="KAK0718767.1"/>
    <property type="molecule type" value="Genomic_DNA"/>
</dbReference>
<protein>
    <submittedName>
        <fullName evidence="1">Uncharacterized protein</fullName>
    </submittedName>
</protein>
<accession>A0AA40AN42</accession>
<dbReference type="Proteomes" id="UP001172159">
    <property type="component" value="Unassembled WGS sequence"/>
</dbReference>